<evidence type="ECO:0000313" key="2">
    <source>
        <dbReference type="Proteomes" id="UP000059680"/>
    </source>
</evidence>
<name>A0A0P0Y1R3_ORYSJ</name>
<accession>A0A0P0Y1R3</accession>
<sequence length="95" mass="9713">MSFAASVFGFKVSTKPSRMMGGRRRTPRAIVSRAADDGAGARVAKGKQNVKLDTKFSASPPLPLALDHCLLASGHPAVAALPLPDAAPTSTASSP</sequence>
<evidence type="ECO:0000313" key="1">
    <source>
        <dbReference type="EMBL" id="BAT13726.1"/>
    </source>
</evidence>
<dbReference type="AlphaFoldDB" id="A0A0P0Y1R3"/>
<keyword evidence="2" id="KW-1185">Reference proteome</keyword>
<gene>
    <name evidence="1" type="ordered locus">Os11g0310333</name>
    <name evidence="1" type="ORF">OSNPB_110310333</name>
</gene>
<dbReference type="InParanoid" id="A0A0P0Y1R3"/>
<organism evidence="1 2">
    <name type="scientific">Oryza sativa subsp. japonica</name>
    <name type="common">Rice</name>
    <dbReference type="NCBI Taxonomy" id="39947"/>
    <lineage>
        <taxon>Eukaryota</taxon>
        <taxon>Viridiplantae</taxon>
        <taxon>Streptophyta</taxon>
        <taxon>Embryophyta</taxon>
        <taxon>Tracheophyta</taxon>
        <taxon>Spermatophyta</taxon>
        <taxon>Magnoliopsida</taxon>
        <taxon>Liliopsida</taxon>
        <taxon>Poales</taxon>
        <taxon>Poaceae</taxon>
        <taxon>BOP clade</taxon>
        <taxon>Oryzoideae</taxon>
        <taxon>Oryzeae</taxon>
        <taxon>Oryzinae</taxon>
        <taxon>Oryza</taxon>
        <taxon>Oryza sativa</taxon>
    </lineage>
</organism>
<reference evidence="1 2" key="2">
    <citation type="journal article" date="2013" name="Plant Cell Physiol.">
        <title>Rice Annotation Project Database (RAP-DB): an integrative and interactive database for rice genomics.</title>
        <authorList>
            <person name="Sakai H."/>
            <person name="Lee S.S."/>
            <person name="Tanaka T."/>
            <person name="Numa H."/>
            <person name="Kim J."/>
            <person name="Kawahara Y."/>
            <person name="Wakimoto H."/>
            <person name="Yang C.C."/>
            <person name="Iwamoto M."/>
            <person name="Abe T."/>
            <person name="Yamada Y."/>
            <person name="Muto A."/>
            <person name="Inokuchi H."/>
            <person name="Ikemura T."/>
            <person name="Matsumoto T."/>
            <person name="Sasaki T."/>
            <person name="Itoh T."/>
        </authorList>
    </citation>
    <scope>NUCLEOTIDE SEQUENCE [LARGE SCALE GENOMIC DNA]</scope>
    <source>
        <strain evidence="2">cv. Nipponbare</strain>
    </source>
</reference>
<dbReference type="PaxDb" id="39947-A0A0P0Y1R3"/>
<protein>
    <submittedName>
        <fullName evidence="1">Os11g0310333 protein</fullName>
    </submittedName>
</protein>
<reference evidence="1 2" key="3">
    <citation type="journal article" date="2013" name="Rice">
        <title>Improvement of the Oryza sativa Nipponbare reference genome using next generation sequence and optical map data.</title>
        <authorList>
            <person name="Kawahara Y."/>
            <person name="de la Bastide M."/>
            <person name="Hamilton J.P."/>
            <person name="Kanamori H."/>
            <person name="McCombie W.R."/>
            <person name="Ouyang S."/>
            <person name="Schwartz D.C."/>
            <person name="Tanaka T."/>
            <person name="Wu J."/>
            <person name="Zhou S."/>
            <person name="Childs K.L."/>
            <person name="Davidson R.M."/>
            <person name="Lin H."/>
            <person name="Quesada-Ocampo L."/>
            <person name="Vaillancourt B."/>
            <person name="Sakai H."/>
            <person name="Lee S.S."/>
            <person name="Kim J."/>
            <person name="Numa H."/>
            <person name="Itoh T."/>
            <person name="Buell C.R."/>
            <person name="Matsumoto T."/>
        </authorList>
    </citation>
    <scope>NUCLEOTIDE SEQUENCE [LARGE SCALE GENOMIC DNA]</scope>
    <source>
        <strain evidence="2">cv. Nipponbare</strain>
    </source>
</reference>
<dbReference type="EMBL" id="AP014967">
    <property type="protein sequence ID" value="BAT13726.1"/>
    <property type="molecule type" value="Genomic_DNA"/>
</dbReference>
<reference evidence="2" key="1">
    <citation type="journal article" date="2005" name="Nature">
        <title>The map-based sequence of the rice genome.</title>
        <authorList>
            <consortium name="International rice genome sequencing project (IRGSP)"/>
            <person name="Matsumoto T."/>
            <person name="Wu J."/>
            <person name="Kanamori H."/>
            <person name="Katayose Y."/>
            <person name="Fujisawa M."/>
            <person name="Namiki N."/>
            <person name="Mizuno H."/>
            <person name="Yamamoto K."/>
            <person name="Antonio B.A."/>
            <person name="Baba T."/>
            <person name="Sakata K."/>
            <person name="Nagamura Y."/>
            <person name="Aoki H."/>
            <person name="Arikawa K."/>
            <person name="Arita K."/>
            <person name="Bito T."/>
            <person name="Chiden Y."/>
            <person name="Fujitsuka N."/>
            <person name="Fukunaka R."/>
            <person name="Hamada M."/>
            <person name="Harada C."/>
            <person name="Hayashi A."/>
            <person name="Hijishita S."/>
            <person name="Honda M."/>
            <person name="Hosokawa S."/>
            <person name="Ichikawa Y."/>
            <person name="Idonuma A."/>
            <person name="Iijima M."/>
            <person name="Ikeda M."/>
            <person name="Ikeno M."/>
            <person name="Ito K."/>
            <person name="Ito S."/>
            <person name="Ito T."/>
            <person name="Ito Y."/>
            <person name="Ito Y."/>
            <person name="Iwabuchi A."/>
            <person name="Kamiya K."/>
            <person name="Karasawa W."/>
            <person name="Kurita K."/>
            <person name="Katagiri S."/>
            <person name="Kikuta A."/>
            <person name="Kobayashi H."/>
            <person name="Kobayashi N."/>
            <person name="Machita K."/>
            <person name="Maehara T."/>
            <person name="Masukawa M."/>
            <person name="Mizubayashi T."/>
            <person name="Mukai Y."/>
            <person name="Nagasaki H."/>
            <person name="Nagata Y."/>
            <person name="Naito S."/>
            <person name="Nakashima M."/>
            <person name="Nakama Y."/>
            <person name="Nakamichi Y."/>
            <person name="Nakamura M."/>
            <person name="Meguro A."/>
            <person name="Negishi M."/>
            <person name="Ohta I."/>
            <person name="Ohta T."/>
            <person name="Okamoto M."/>
            <person name="Ono N."/>
            <person name="Saji S."/>
            <person name="Sakaguchi M."/>
            <person name="Sakai K."/>
            <person name="Shibata M."/>
            <person name="Shimokawa T."/>
            <person name="Song J."/>
            <person name="Takazaki Y."/>
            <person name="Terasawa K."/>
            <person name="Tsugane M."/>
            <person name="Tsuji K."/>
            <person name="Ueda S."/>
            <person name="Waki K."/>
            <person name="Yamagata H."/>
            <person name="Yamamoto M."/>
            <person name="Yamamoto S."/>
            <person name="Yamane H."/>
            <person name="Yoshiki S."/>
            <person name="Yoshihara R."/>
            <person name="Yukawa K."/>
            <person name="Zhong H."/>
            <person name="Yano M."/>
            <person name="Yuan Q."/>
            <person name="Ouyang S."/>
            <person name="Liu J."/>
            <person name="Jones K.M."/>
            <person name="Gansberger K."/>
            <person name="Moffat K."/>
            <person name="Hill J."/>
            <person name="Bera J."/>
            <person name="Fadrosh D."/>
            <person name="Jin S."/>
            <person name="Johri S."/>
            <person name="Kim M."/>
            <person name="Overton L."/>
            <person name="Reardon M."/>
            <person name="Tsitrin T."/>
            <person name="Vuong H."/>
            <person name="Weaver B."/>
            <person name="Ciecko A."/>
            <person name="Tallon L."/>
            <person name="Jackson J."/>
            <person name="Pai G."/>
            <person name="Aken S.V."/>
            <person name="Utterback T."/>
            <person name="Reidmuller S."/>
            <person name="Feldblyum T."/>
            <person name="Hsiao J."/>
            <person name="Zismann V."/>
            <person name="Iobst S."/>
            <person name="de Vazeille A.R."/>
            <person name="Buell C.R."/>
            <person name="Ying K."/>
            <person name="Li Y."/>
            <person name="Lu T."/>
            <person name="Huang Y."/>
            <person name="Zhao Q."/>
            <person name="Feng Q."/>
            <person name="Zhang L."/>
            <person name="Zhu J."/>
            <person name="Weng Q."/>
            <person name="Mu J."/>
            <person name="Lu Y."/>
            <person name="Fan D."/>
            <person name="Liu Y."/>
            <person name="Guan J."/>
            <person name="Zhang Y."/>
            <person name="Yu S."/>
            <person name="Liu X."/>
            <person name="Zhang Y."/>
            <person name="Hong G."/>
            <person name="Han B."/>
            <person name="Choisne N."/>
            <person name="Demange N."/>
            <person name="Orjeda G."/>
            <person name="Samain S."/>
            <person name="Cattolico L."/>
            <person name="Pelletier E."/>
            <person name="Couloux A."/>
            <person name="Segurens B."/>
            <person name="Wincker P."/>
            <person name="D'Hont A."/>
            <person name="Scarpelli C."/>
            <person name="Weissenbach J."/>
            <person name="Salanoubat M."/>
            <person name="Quetier F."/>
            <person name="Yu Y."/>
            <person name="Kim H.R."/>
            <person name="Rambo T."/>
            <person name="Currie J."/>
            <person name="Collura K."/>
            <person name="Luo M."/>
            <person name="Yang T."/>
            <person name="Ammiraju J.S.S."/>
            <person name="Engler F."/>
            <person name="Soderlund C."/>
            <person name="Wing R.A."/>
            <person name="Palmer L.E."/>
            <person name="de la Bastide M."/>
            <person name="Spiegel L."/>
            <person name="Nascimento L."/>
            <person name="Zutavern T."/>
            <person name="O'Shaughnessy A."/>
            <person name="Dike S."/>
            <person name="Dedhia N."/>
            <person name="Preston R."/>
            <person name="Balija V."/>
            <person name="McCombie W.R."/>
            <person name="Chow T."/>
            <person name="Chen H."/>
            <person name="Chung M."/>
            <person name="Chen C."/>
            <person name="Shaw J."/>
            <person name="Wu H."/>
            <person name="Hsiao K."/>
            <person name="Chao Y."/>
            <person name="Chu M."/>
            <person name="Cheng C."/>
            <person name="Hour A."/>
            <person name="Lee P."/>
            <person name="Lin S."/>
            <person name="Lin Y."/>
            <person name="Liou J."/>
            <person name="Liu S."/>
            <person name="Hsing Y."/>
            <person name="Raghuvanshi S."/>
            <person name="Mohanty A."/>
            <person name="Bharti A.K."/>
            <person name="Gaur A."/>
            <person name="Gupta V."/>
            <person name="Kumar D."/>
            <person name="Ravi V."/>
            <person name="Vij S."/>
            <person name="Kapur A."/>
            <person name="Khurana P."/>
            <person name="Khurana P."/>
            <person name="Khurana J.P."/>
            <person name="Tyagi A.K."/>
            <person name="Gaikwad K."/>
            <person name="Singh A."/>
            <person name="Dalal V."/>
            <person name="Srivastava S."/>
            <person name="Dixit A."/>
            <person name="Pal A.K."/>
            <person name="Ghazi I.A."/>
            <person name="Yadav M."/>
            <person name="Pandit A."/>
            <person name="Bhargava A."/>
            <person name="Sureshbabu K."/>
            <person name="Batra K."/>
            <person name="Sharma T.R."/>
            <person name="Mohapatra T."/>
            <person name="Singh N.K."/>
            <person name="Messing J."/>
            <person name="Nelson A.B."/>
            <person name="Fuks G."/>
            <person name="Kavchok S."/>
            <person name="Keizer G."/>
            <person name="Linton E."/>
            <person name="Llaca V."/>
            <person name="Song R."/>
            <person name="Tanyolac B."/>
            <person name="Young S."/>
            <person name="Ho-Il K."/>
            <person name="Hahn J.H."/>
            <person name="Sangsakoo G."/>
            <person name="Vanavichit A."/>
            <person name="de Mattos Luiz.A.T."/>
            <person name="Zimmer P.D."/>
            <person name="Malone G."/>
            <person name="Dellagostin O."/>
            <person name="de Oliveira A.C."/>
            <person name="Bevan M."/>
            <person name="Bancroft I."/>
            <person name="Minx P."/>
            <person name="Cordum H."/>
            <person name="Wilson R."/>
            <person name="Cheng Z."/>
            <person name="Jin W."/>
            <person name="Jiang J."/>
            <person name="Leong S.A."/>
            <person name="Iwama H."/>
            <person name="Gojobori T."/>
            <person name="Itoh T."/>
            <person name="Niimura Y."/>
            <person name="Fujii Y."/>
            <person name="Habara T."/>
            <person name="Sakai H."/>
            <person name="Sato Y."/>
            <person name="Wilson G."/>
            <person name="Kumar K."/>
            <person name="McCouch S."/>
            <person name="Juretic N."/>
            <person name="Hoen D."/>
            <person name="Wright S."/>
            <person name="Bruskiewich R."/>
            <person name="Bureau T."/>
            <person name="Miyao A."/>
            <person name="Hirochika H."/>
            <person name="Nishikawa T."/>
            <person name="Kadowaki K."/>
            <person name="Sugiura M."/>
            <person name="Burr B."/>
            <person name="Sasaki T."/>
        </authorList>
    </citation>
    <scope>NUCLEOTIDE SEQUENCE [LARGE SCALE GENOMIC DNA]</scope>
    <source>
        <strain evidence="2">cv. Nipponbare</strain>
    </source>
</reference>
<dbReference type="Proteomes" id="UP000059680">
    <property type="component" value="Chromosome 11"/>
</dbReference>
<proteinExistence type="predicted"/>